<evidence type="ECO:0000256" key="6">
    <source>
        <dbReference type="SAM" id="Phobius"/>
    </source>
</evidence>
<keyword evidence="5 6" id="KW-0472">Membrane</keyword>
<evidence type="ECO:0000256" key="3">
    <source>
        <dbReference type="ARBA" id="ARBA00022692"/>
    </source>
</evidence>
<feature type="transmembrane region" description="Helical" evidence="6">
    <location>
        <begin position="504"/>
        <end position="522"/>
    </location>
</feature>
<dbReference type="PANTHER" id="PTHR31645">
    <property type="entry name" value="OLIGOPEPTIDE TRANSPORTER YGL114W-RELATED"/>
    <property type="match status" value="1"/>
</dbReference>
<organism evidence="7 8">
    <name type="scientific">Lacunisphaera limnophila</name>
    <dbReference type="NCBI Taxonomy" id="1838286"/>
    <lineage>
        <taxon>Bacteria</taxon>
        <taxon>Pseudomonadati</taxon>
        <taxon>Verrucomicrobiota</taxon>
        <taxon>Opitutia</taxon>
        <taxon>Opitutales</taxon>
        <taxon>Opitutaceae</taxon>
        <taxon>Lacunisphaera</taxon>
    </lineage>
</organism>
<dbReference type="STRING" id="1838286.Verru16b_00187"/>
<evidence type="ECO:0000256" key="2">
    <source>
        <dbReference type="ARBA" id="ARBA00022448"/>
    </source>
</evidence>
<gene>
    <name evidence="7" type="ORF">Verru16b_00187</name>
</gene>
<sequence>MPADASTREADWLKNTYRPHDANLTVRAVVVGMLIGAAMCLSNIYVFFKTGWSMGVTLTACILAFGSFQLLQALRIVKKPLGPLENNALTTVASGAGYMTGGGNMAAFGALFMITTVRPDTISMIAWFGVIAALGVFAAIPIKRQLINQEGLAFPTGTATAETIQSIHTAAAGGGAGKAAWLGGSAVFAAVFTWLRDAWHWIPGTIGLPVTLAGHSLAQWTIALKAEVVLLGGGALMSFRTGWSMLLGGLLTYAVLAPALVAQGIVTTVSYKAIVAWTLWPGAAILVASGLTSFALDYKSIGRSFSGLTRVFRKQAEAGDSGIAAIECPAWWFPVGFVVLAPVVTALMVGLFQIPLWAGLIAVPLAVVMGFVAARVTGETDVTPTKALGPVTQMIYGIITPGNVAGNIMSANVTGGIGLHAADLLTTLKTGWLLGAKPRHQVYAQLFGVVVGAIVVVPAFNLIIPDPSVLGGEAWPAPSCVVWAGVSQAFAHGVSALHPSSKSAILIGLALGVALALAEKFAPKRLRPLLPSPSGIGIAMVIPGSNCIAMFLGAAGAEWLRRKHPVLAEKTVVPVASGLIAGESLMGILVALLIVTGFLAA</sequence>
<feature type="transmembrane region" description="Helical" evidence="6">
    <location>
        <begin position="534"/>
        <end position="555"/>
    </location>
</feature>
<dbReference type="GO" id="GO:0035673">
    <property type="term" value="F:oligopeptide transmembrane transporter activity"/>
    <property type="evidence" value="ECO:0007669"/>
    <property type="project" value="InterPro"/>
</dbReference>
<feature type="transmembrane region" description="Helical" evidence="6">
    <location>
        <begin position="575"/>
        <end position="600"/>
    </location>
</feature>
<dbReference type="GO" id="GO:0016020">
    <property type="term" value="C:membrane"/>
    <property type="evidence" value="ECO:0007669"/>
    <property type="project" value="UniProtKB-SubCell"/>
</dbReference>
<feature type="transmembrane region" description="Helical" evidence="6">
    <location>
        <begin position="442"/>
        <end position="464"/>
    </location>
</feature>
<feature type="transmembrane region" description="Helical" evidence="6">
    <location>
        <begin position="331"/>
        <end position="351"/>
    </location>
</feature>
<evidence type="ECO:0000313" key="7">
    <source>
        <dbReference type="EMBL" id="AOS43146.1"/>
    </source>
</evidence>
<feature type="transmembrane region" description="Helical" evidence="6">
    <location>
        <begin position="95"/>
        <end position="115"/>
    </location>
</feature>
<accession>A0A1I7PHQ5</accession>
<dbReference type="PATRIC" id="fig|1838286.3.peg.186"/>
<evidence type="ECO:0000256" key="4">
    <source>
        <dbReference type="ARBA" id="ARBA00022989"/>
    </source>
</evidence>
<dbReference type="KEGG" id="obg:Verru16b_00187"/>
<evidence type="ECO:0000256" key="1">
    <source>
        <dbReference type="ARBA" id="ARBA00004141"/>
    </source>
</evidence>
<dbReference type="InterPro" id="IPR045035">
    <property type="entry name" value="YSL-like"/>
</dbReference>
<reference evidence="7 8" key="1">
    <citation type="submission" date="2016-06" db="EMBL/GenBank/DDBJ databases">
        <title>Three novel species with peptidoglycan cell walls form the new genus Lacunisphaera gen. nov. in the family Opitutaceae of the verrucomicrobial subdivision 4.</title>
        <authorList>
            <person name="Rast P."/>
            <person name="Gloeckner I."/>
            <person name="Jogler M."/>
            <person name="Boedeker C."/>
            <person name="Jeske O."/>
            <person name="Wiegand S."/>
            <person name="Reinhardt R."/>
            <person name="Schumann P."/>
            <person name="Rohde M."/>
            <person name="Spring S."/>
            <person name="Gloeckner F.O."/>
            <person name="Jogler C."/>
        </authorList>
    </citation>
    <scope>NUCLEOTIDE SEQUENCE [LARGE SCALE GENOMIC DNA]</scope>
    <source>
        <strain evidence="7 8">IG16b</strain>
    </source>
</reference>
<comment type="subcellular location">
    <subcellularLocation>
        <location evidence="1">Membrane</location>
        <topology evidence="1">Multi-pass membrane protein</topology>
    </subcellularLocation>
</comment>
<keyword evidence="4 6" id="KW-1133">Transmembrane helix</keyword>
<feature type="transmembrane region" description="Helical" evidence="6">
    <location>
        <begin position="357"/>
        <end position="376"/>
    </location>
</feature>
<proteinExistence type="predicted"/>
<keyword evidence="8" id="KW-1185">Reference proteome</keyword>
<dbReference type="PANTHER" id="PTHR31645:SF3">
    <property type="entry name" value="OLIGOPEPTIDE TRANSPORTER"/>
    <property type="match status" value="1"/>
</dbReference>
<dbReference type="EMBL" id="CP016094">
    <property type="protein sequence ID" value="AOS43146.1"/>
    <property type="molecule type" value="Genomic_DNA"/>
</dbReference>
<feature type="transmembrane region" description="Helical" evidence="6">
    <location>
        <begin position="274"/>
        <end position="296"/>
    </location>
</feature>
<name>A0A1I7PHQ5_9BACT</name>
<feature type="transmembrane region" description="Helical" evidence="6">
    <location>
        <begin position="121"/>
        <end position="140"/>
    </location>
</feature>
<dbReference type="Pfam" id="PF03169">
    <property type="entry name" value="OPT"/>
    <property type="match status" value="1"/>
</dbReference>
<dbReference type="InterPro" id="IPR004813">
    <property type="entry name" value="OPT"/>
</dbReference>
<feature type="transmembrane region" description="Helical" evidence="6">
    <location>
        <begin position="243"/>
        <end position="262"/>
    </location>
</feature>
<evidence type="ECO:0000256" key="5">
    <source>
        <dbReference type="ARBA" id="ARBA00023136"/>
    </source>
</evidence>
<evidence type="ECO:0000313" key="8">
    <source>
        <dbReference type="Proteomes" id="UP000095228"/>
    </source>
</evidence>
<keyword evidence="2" id="KW-0813">Transport</keyword>
<feature type="transmembrane region" description="Helical" evidence="6">
    <location>
        <begin position="24"/>
        <end position="48"/>
    </location>
</feature>
<feature type="transmembrane region" description="Helical" evidence="6">
    <location>
        <begin position="54"/>
        <end position="74"/>
    </location>
</feature>
<dbReference type="Proteomes" id="UP000095228">
    <property type="component" value="Chromosome"/>
</dbReference>
<dbReference type="NCBIfam" id="TIGR00728">
    <property type="entry name" value="OPT_sfam"/>
    <property type="match status" value="1"/>
</dbReference>
<keyword evidence="3 6" id="KW-0812">Transmembrane</keyword>
<dbReference type="AlphaFoldDB" id="A0A1I7PHQ5"/>
<protein>
    <submittedName>
        <fullName evidence="7">OPT oligopeptide transporter protein</fullName>
    </submittedName>
</protein>